<keyword evidence="3" id="KW-1185">Reference proteome</keyword>
<reference evidence="2 3" key="1">
    <citation type="submission" date="2021-08" db="EMBL/GenBank/DDBJ databases">
        <authorList>
            <person name="Peeters C."/>
        </authorList>
    </citation>
    <scope>NUCLEOTIDE SEQUENCE [LARGE SCALE GENOMIC DNA]</scope>
    <source>
        <strain evidence="2 3">LMG 23994</strain>
    </source>
</reference>
<feature type="region of interest" description="Disordered" evidence="1">
    <location>
        <begin position="1"/>
        <end position="58"/>
    </location>
</feature>
<evidence type="ECO:0000313" key="3">
    <source>
        <dbReference type="Proteomes" id="UP000701702"/>
    </source>
</evidence>
<gene>
    <name evidence="2" type="ORF">LMG23994_06506</name>
</gene>
<protein>
    <submittedName>
        <fullName evidence="2">Uncharacterized protein</fullName>
    </submittedName>
</protein>
<dbReference type="Proteomes" id="UP000701702">
    <property type="component" value="Unassembled WGS sequence"/>
</dbReference>
<evidence type="ECO:0000256" key="1">
    <source>
        <dbReference type="SAM" id="MobiDB-lite"/>
    </source>
</evidence>
<accession>A0ABN7ZM49</accession>
<name>A0ABN7ZM49_9BURK</name>
<organism evidence="2 3">
    <name type="scientific">Cupriavidus pinatubonensis</name>
    <dbReference type="NCBI Taxonomy" id="248026"/>
    <lineage>
        <taxon>Bacteria</taxon>
        <taxon>Pseudomonadati</taxon>
        <taxon>Pseudomonadota</taxon>
        <taxon>Betaproteobacteria</taxon>
        <taxon>Burkholderiales</taxon>
        <taxon>Burkholderiaceae</taxon>
        <taxon>Cupriavidus</taxon>
    </lineage>
</organism>
<dbReference type="EMBL" id="CAJZAF010000057">
    <property type="protein sequence ID" value="CAG9187025.1"/>
    <property type="molecule type" value="Genomic_DNA"/>
</dbReference>
<comment type="caution">
    <text evidence="2">The sequence shown here is derived from an EMBL/GenBank/DDBJ whole genome shotgun (WGS) entry which is preliminary data.</text>
</comment>
<feature type="compositionally biased region" description="Low complexity" evidence="1">
    <location>
        <begin position="39"/>
        <end position="54"/>
    </location>
</feature>
<proteinExistence type="predicted"/>
<evidence type="ECO:0000313" key="2">
    <source>
        <dbReference type="EMBL" id="CAG9187025.1"/>
    </source>
</evidence>
<sequence>MHQGKAKTKQSGAAVECAGGRQRFPTPAMAAKGQRLRPSSVSRATTVRSSSTTKRAADSSARLLAKLTSHRLGWEDCYRRIRVGAGSNIARKAVEGRRVGRRGDVDRRAQLRRWPYISGSQHDCVVVGTDRAPGRLASNTGHPGHHSFYVHRNAYTGATCTSCRRAHVGGQPPSAVGHRVCTARSCRGRTTAAYARPASACRGSLRPLPSHRQPTRP</sequence>